<evidence type="ECO:0000259" key="5">
    <source>
        <dbReference type="PROSITE" id="PS50888"/>
    </source>
</evidence>
<dbReference type="EnsemblPlants" id="Pp3c25_13850V3.1">
    <property type="protein sequence ID" value="Pp3c25_13850V3.1"/>
    <property type="gene ID" value="Pp3c25_13850"/>
</dbReference>
<evidence type="ECO:0000313" key="8">
    <source>
        <dbReference type="Proteomes" id="UP000006727"/>
    </source>
</evidence>
<dbReference type="GO" id="GO:0046983">
    <property type="term" value="F:protein dimerization activity"/>
    <property type="evidence" value="ECO:0007669"/>
    <property type="project" value="InterPro"/>
</dbReference>
<dbReference type="EMBL" id="ABEU02000025">
    <property type="protein sequence ID" value="PNR27777.1"/>
    <property type="molecule type" value="Genomic_DNA"/>
</dbReference>
<keyword evidence="8" id="KW-1185">Reference proteome</keyword>
<keyword evidence="3" id="KW-0539">Nucleus</keyword>
<feature type="region of interest" description="Disordered" evidence="4">
    <location>
        <begin position="291"/>
        <end position="377"/>
    </location>
</feature>
<reference evidence="7" key="3">
    <citation type="submission" date="2020-12" db="UniProtKB">
        <authorList>
            <consortium name="EnsemblPlants"/>
        </authorList>
    </citation>
    <scope>IDENTIFICATION</scope>
</reference>
<sequence>MSSYPQVQIGITGVPLEHQYQHIQRQLQNLLQQLRWSYVALWSLSHLAPPQTRSLGWRGGHFRVNSTEMTTNGAAEAWNEHLFKSTYQLCTFTPGLGSVGMAHAEGRNFWMNGSSVHLTAGSMEQAQFLQHAGIETAMCIPWSDSVLELGTTERVAEDPSLMERIRGFMTEIIPPALPDTSQAQQNRFGGTSITEYSPFSCLSAAGDLPDNLNYQAFDSNSLNQQLRSVSPSARLATSEMVLVKSDDSQVNYLKSHHCLDTGLLPDPAMLRFPRASRSASDILQMQHQVLPPASSNQFRGRCRSHSSTTSPSASNLEGRFNTRLSNSPENINTTFSRSRNSRSTTSSSSRRGTPSQGPEFKLENTNTYTGLVPQLPRDDDEIQKVLTFMQDGGESLGTHREDWQDLYKSSLETENVMRETYLPSSSGVRVEDGETELGSVSWQRTRAVGPILDPRNDRRSPVLERKAARHCKEIPSLQQGTQNSGAAGQQQPVLTFSGAETSTNTCRGQDAFYLGPLTDQRRVRRVSRIASLGPVNGAHEDAAVNHMMAERRRRVKQKENFTALRKLVPIISKADKASTLGDAIIYLKELQMKIEELKASTTKTENRYKILELSYYNLKKRNEELESITGDGDFSYTHPLRKNSYQ</sequence>
<dbReference type="OrthoDB" id="691089at2759"/>
<dbReference type="PANTHER" id="PTHR11514:SF43">
    <property type="entry name" value="TRANSCRIPTION FACTOR MYC2"/>
    <property type="match status" value="1"/>
</dbReference>
<dbReference type="InterPro" id="IPR011598">
    <property type="entry name" value="bHLH_dom"/>
</dbReference>
<gene>
    <name evidence="7" type="primary">LOC112277275</name>
    <name evidence="6" type="ORF">PHYPA_029929</name>
</gene>
<name>A0A2K1IES5_PHYPA</name>
<dbReference type="KEGG" id="ppp:112277275"/>
<reference evidence="6 8" key="1">
    <citation type="journal article" date="2008" name="Science">
        <title>The Physcomitrella genome reveals evolutionary insights into the conquest of land by plants.</title>
        <authorList>
            <person name="Rensing S."/>
            <person name="Lang D."/>
            <person name="Zimmer A."/>
            <person name="Terry A."/>
            <person name="Salamov A."/>
            <person name="Shapiro H."/>
            <person name="Nishiyama T."/>
            <person name="Perroud P.-F."/>
            <person name="Lindquist E."/>
            <person name="Kamisugi Y."/>
            <person name="Tanahashi T."/>
            <person name="Sakakibara K."/>
            <person name="Fujita T."/>
            <person name="Oishi K."/>
            <person name="Shin-I T."/>
            <person name="Kuroki Y."/>
            <person name="Toyoda A."/>
            <person name="Suzuki Y."/>
            <person name="Hashimoto A."/>
            <person name="Yamaguchi K."/>
            <person name="Sugano A."/>
            <person name="Kohara Y."/>
            <person name="Fujiyama A."/>
            <person name="Anterola A."/>
            <person name="Aoki S."/>
            <person name="Ashton N."/>
            <person name="Barbazuk W.B."/>
            <person name="Barker E."/>
            <person name="Bennetzen J."/>
            <person name="Bezanilla M."/>
            <person name="Blankenship R."/>
            <person name="Cho S.H."/>
            <person name="Dutcher S."/>
            <person name="Estelle M."/>
            <person name="Fawcett J.A."/>
            <person name="Gundlach H."/>
            <person name="Hanada K."/>
            <person name="Heyl A."/>
            <person name="Hicks K.A."/>
            <person name="Hugh J."/>
            <person name="Lohr M."/>
            <person name="Mayer K."/>
            <person name="Melkozernov A."/>
            <person name="Murata T."/>
            <person name="Nelson D."/>
            <person name="Pils B."/>
            <person name="Prigge M."/>
            <person name="Reiss B."/>
            <person name="Renner T."/>
            <person name="Rombauts S."/>
            <person name="Rushton P."/>
            <person name="Sanderfoot A."/>
            <person name="Schween G."/>
            <person name="Shiu S.-H."/>
            <person name="Stueber K."/>
            <person name="Theodoulou F.L."/>
            <person name="Tu H."/>
            <person name="Van de Peer Y."/>
            <person name="Verrier P.J."/>
            <person name="Waters E."/>
            <person name="Wood A."/>
            <person name="Yang L."/>
            <person name="Cove D."/>
            <person name="Cuming A."/>
            <person name="Hasebe M."/>
            <person name="Lucas S."/>
            <person name="Mishler D.B."/>
            <person name="Reski R."/>
            <person name="Grigoriev I."/>
            <person name="Quatrano R.S."/>
            <person name="Boore J.L."/>
        </authorList>
    </citation>
    <scope>NUCLEOTIDE SEQUENCE [LARGE SCALE GENOMIC DNA]</scope>
    <source>
        <strain evidence="7 8">cv. Gransden 2004</strain>
    </source>
</reference>
<feature type="compositionally biased region" description="Low complexity" evidence="4">
    <location>
        <begin position="333"/>
        <end position="355"/>
    </location>
</feature>
<dbReference type="GO" id="GO:0006355">
    <property type="term" value="P:regulation of DNA-templated transcription"/>
    <property type="evidence" value="ECO:0000318"/>
    <property type="project" value="GO_Central"/>
</dbReference>
<dbReference type="Proteomes" id="UP000006727">
    <property type="component" value="Chromosome 25"/>
</dbReference>
<protein>
    <recommendedName>
        <fullName evidence="5">BHLH domain-containing protein</fullName>
    </recommendedName>
</protein>
<reference evidence="6 8" key="2">
    <citation type="journal article" date="2018" name="Plant J.">
        <title>The Physcomitrella patens chromosome-scale assembly reveals moss genome structure and evolution.</title>
        <authorList>
            <person name="Lang D."/>
            <person name="Ullrich K.K."/>
            <person name="Murat F."/>
            <person name="Fuchs J."/>
            <person name="Jenkins J."/>
            <person name="Haas F.B."/>
            <person name="Piednoel M."/>
            <person name="Gundlach H."/>
            <person name="Van Bel M."/>
            <person name="Meyberg R."/>
            <person name="Vives C."/>
            <person name="Morata J."/>
            <person name="Symeonidi A."/>
            <person name="Hiss M."/>
            <person name="Muchero W."/>
            <person name="Kamisugi Y."/>
            <person name="Saleh O."/>
            <person name="Blanc G."/>
            <person name="Decker E.L."/>
            <person name="van Gessel N."/>
            <person name="Grimwood J."/>
            <person name="Hayes R.D."/>
            <person name="Graham S.W."/>
            <person name="Gunter L.E."/>
            <person name="McDaniel S.F."/>
            <person name="Hoernstein S.N.W."/>
            <person name="Larsson A."/>
            <person name="Li F.W."/>
            <person name="Perroud P.F."/>
            <person name="Phillips J."/>
            <person name="Ranjan P."/>
            <person name="Rokshar D.S."/>
            <person name="Rothfels C.J."/>
            <person name="Schneider L."/>
            <person name="Shu S."/>
            <person name="Stevenson D.W."/>
            <person name="Thummler F."/>
            <person name="Tillich M."/>
            <person name="Villarreal Aguilar J.C."/>
            <person name="Widiez T."/>
            <person name="Wong G.K."/>
            <person name="Wymore A."/>
            <person name="Zhang Y."/>
            <person name="Zimmer A.D."/>
            <person name="Quatrano R.S."/>
            <person name="Mayer K.F.X."/>
            <person name="Goodstein D."/>
            <person name="Casacuberta J.M."/>
            <person name="Vandepoele K."/>
            <person name="Reski R."/>
            <person name="Cuming A.C."/>
            <person name="Tuskan G.A."/>
            <person name="Maumus F."/>
            <person name="Salse J."/>
            <person name="Schmutz J."/>
            <person name="Rensing S.A."/>
        </authorList>
    </citation>
    <scope>NUCLEOTIDE SEQUENCE [LARGE SCALE GENOMIC DNA]</scope>
    <source>
        <strain evidence="7 8">cv. Gransden 2004</strain>
    </source>
</reference>
<dbReference type="InterPro" id="IPR036638">
    <property type="entry name" value="HLH_DNA-bd_sf"/>
</dbReference>
<dbReference type="SMART" id="SM00353">
    <property type="entry name" value="HLH"/>
    <property type="match status" value="1"/>
</dbReference>
<dbReference type="GO" id="GO:0003700">
    <property type="term" value="F:DNA-binding transcription factor activity"/>
    <property type="evidence" value="ECO:0000318"/>
    <property type="project" value="GO_Central"/>
</dbReference>
<dbReference type="GO" id="GO:0005634">
    <property type="term" value="C:nucleus"/>
    <property type="evidence" value="ECO:0000318"/>
    <property type="project" value="GO_Central"/>
</dbReference>
<dbReference type="PANTHER" id="PTHR11514">
    <property type="entry name" value="MYC"/>
    <property type="match status" value="1"/>
</dbReference>
<dbReference type="InterPro" id="IPR045084">
    <property type="entry name" value="AIB/MYC-like"/>
</dbReference>
<dbReference type="Pfam" id="PF14215">
    <property type="entry name" value="bHLH-MYC_N"/>
    <property type="match status" value="1"/>
</dbReference>
<feature type="compositionally biased region" description="Low complexity" evidence="4">
    <location>
        <begin position="305"/>
        <end position="314"/>
    </location>
</feature>
<dbReference type="PROSITE" id="PS50888">
    <property type="entry name" value="BHLH"/>
    <property type="match status" value="1"/>
</dbReference>
<keyword evidence="1" id="KW-0805">Transcription regulation</keyword>
<dbReference type="Gene3D" id="4.10.280.10">
    <property type="entry name" value="Helix-loop-helix DNA-binding domain"/>
    <property type="match status" value="1"/>
</dbReference>
<dbReference type="Gramene" id="Pp3c25_13850V3.1">
    <property type="protein sequence ID" value="Pp3c25_13850V3.1"/>
    <property type="gene ID" value="Pp3c25_13850"/>
</dbReference>
<proteinExistence type="predicted"/>
<dbReference type="PaxDb" id="3218-PP1S57_226V6.1"/>
<evidence type="ECO:0000256" key="2">
    <source>
        <dbReference type="ARBA" id="ARBA00023163"/>
    </source>
</evidence>
<evidence type="ECO:0000256" key="4">
    <source>
        <dbReference type="SAM" id="MobiDB-lite"/>
    </source>
</evidence>
<evidence type="ECO:0000256" key="1">
    <source>
        <dbReference type="ARBA" id="ARBA00023015"/>
    </source>
</evidence>
<dbReference type="GO" id="GO:0000976">
    <property type="term" value="F:transcription cis-regulatory region binding"/>
    <property type="evidence" value="ECO:0000318"/>
    <property type="project" value="GO_Central"/>
</dbReference>
<dbReference type="InterPro" id="IPR025610">
    <property type="entry name" value="MYC/MYB_N"/>
</dbReference>
<accession>A0A2K1IES5</accession>
<evidence type="ECO:0000313" key="7">
    <source>
        <dbReference type="EnsemblPlants" id="Pp3c25_13850V3.1"/>
    </source>
</evidence>
<evidence type="ECO:0000313" key="6">
    <source>
        <dbReference type="EMBL" id="PNR27777.1"/>
    </source>
</evidence>
<dbReference type="SUPFAM" id="SSF47459">
    <property type="entry name" value="HLH, helix-loop-helix DNA-binding domain"/>
    <property type="match status" value="1"/>
</dbReference>
<organism evidence="6">
    <name type="scientific">Physcomitrium patens</name>
    <name type="common">Spreading-leaved earth moss</name>
    <name type="synonym">Physcomitrella patens</name>
    <dbReference type="NCBI Taxonomy" id="3218"/>
    <lineage>
        <taxon>Eukaryota</taxon>
        <taxon>Viridiplantae</taxon>
        <taxon>Streptophyta</taxon>
        <taxon>Embryophyta</taxon>
        <taxon>Bryophyta</taxon>
        <taxon>Bryophytina</taxon>
        <taxon>Bryopsida</taxon>
        <taxon>Funariidae</taxon>
        <taxon>Funariales</taxon>
        <taxon>Funariaceae</taxon>
        <taxon>Physcomitrium</taxon>
    </lineage>
</organism>
<feature type="domain" description="BHLH" evidence="5">
    <location>
        <begin position="541"/>
        <end position="590"/>
    </location>
</feature>
<keyword evidence="2" id="KW-0804">Transcription</keyword>
<feature type="compositionally biased region" description="Polar residues" evidence="4">
    <location>
        <begin position="322"/>
        <end position="332"/>
    </location>
</feature>
<evidence type="ECO:0000256" key="3">
    <source>
        <dbReference type="ARBA" id="ARBA00023242"/>
    </source>
</evidence>
<dbReference type="Pfam" id="PF00010">
    <property type="entry name" value="HLH"/>
    <property type="match status" value="1"/>
</dbReference>
<dbReference type="RefSeq" id="XP_024365176.1">
    <property type="nucleotide sequence ID" value="XM_024509408.2"/>
</dbReference>
<dbReference type="AlphaFoldDB" id="A0A2K1IES5"/>
<dbReference type="GeneID" id="112277275"/>